<dbReference type="PANTHER" id="PTHR37689">
    <property type="entry name" value="PROTEIN FDHE"/>
    <property type="match status" value="1"/>
</dbReference>
<proteinExistence type="predicted"/>
<dbReference type="RefSeq" id="WP_005996875.1">
    <property type="nucleotide sequence ID" value="NZ_AECZ01000050.1"/>
</dbReference>
<reference evidence="1 2" key="1">
    <citation type="submission" date="2010-08" db="EMBL/GenBank/DDBJ databases">
        <title>The draft genome of Desulfovibrio fructosovorans JJ.</title>
        <authorList>
            <consortium name="US DOE Joint Genome Institute (JGI-PGF)"/>
            <person name="Lucas S."/>
            <person name="Copeland A."/>
            <person name="Lapidus A."/>
            <person name="Cheng J.-F."/>
            <person name="Bruce D."/>
            <person name="Goodwin L."/>
            <person name="Pitluck S."/>
            <person name="Land M.L."/>
            <person name="Hauser L."/>
            <person name="Chang Y.-J."/>
            <person name="Jeffries C."/>
            <person name="Wall J.D."/>
            <person name="Stahl D.A."/>
            <person name="Arkin A.P."/>
            <person name="Dehal P."/>
            <person name="Stolyar S.M."/>
            <person name="Hazen T.C."/>
            <person name="Woyke T.J."/>
        </authorList>
    </citation>
    <scope>NUCLEOTIDE SEQUENCE [LARGE SCALE GENOMIC DNA]</scope>
    <source>
        <strain evidence="1 2">JJ</strain>
    </source>
</reference>
<evidence type="ECO:0000313" key="1">
    <source>
        <dbReference type="EMBL" id="EFL49311.1"/>
    </source>
</evidence>
<protein>
    <submittedName>
        <fullName evidence="1">Formate dehydrogenase accessory protein</fullName>
    </submittedName>
</protein>
<dbReference type="AlphaFoldDB" id="E1K258"/>
<dbReference type="Gene3D" id="3.90.1670.10">
    <property type="entry name" value="FdhE-like domain"/>
    <property type="match status" value="1"/>
</dbReference>
<dbReference type="GO" id="GO:0051604">
    <property type="term" value="P:protein maturation"/>
    <property type="evidence" value="ECO:0007669"/>
    <property type="project" value="TreeGrafter"/>
</dbReference>
<dbReference type="GO" id="GO:0008199">
    <property type="term" value="F:ferric iron binding"/>
    <property type="evidence" value="ECO:0007669"/>
    <property type="project" value="TreeGrafter"/>
</dbReference>
<dbReference type="OrthoDB" id="9811074at2"/>
<dbReference type="EMBL" id="AECZ01000050">
    <property type="protein sequence ID" value="EFL49311.1"/>
    <property type="molecule type" value="Genomic_DNA"/>
</dbReference>
<dbReference type="InterPro" id="IPR006452">
    <property type="entry name" value="Formate_DH_accessory"/>
</dbReference>
<dbReference type="eggNOG" id="COG3058">
    <property type="taxonomic scope" value="Bacteria"/>
</dbReference>
<dbReference type="Proteomes" id="UP000006250">
    <property type="component" value="Unassembled WGS sequence"/>
</dbReference>
<dbReference type="PANTHER" id="PTHR37689:SF1">
    <property type="entry name" value="PROTEIN FDHE"/>
    <property type="match status" value="1"/>
</dbReference>
<organism evidence="1 2">
    <name type="scientific">Solidesulfovibrio fructosivorans JJ]</name>
    <dbReference type="NCBI Taxonomy" id="596151"/>
    <lineage>
        <taxon>Bacteria</taxon>
        <taxon>Pseudomonadati</taxon>
        <taxon>Thermodesulfobacteriota</taxon>
        <taxon>Desulfovibrionia</taxon>
        <taxon>Desulfovibrionales</taxon>
        <taxon>Desulfovibrionaceae</taxon>
        <taxon>Solidesulfovibrio</taxon>
    </lineage>
</organism>
<dbReference type="SUPFAM" id="SSF144020">
    <property type="entry name" value="FdhE-like"/>
    <property type="match status" value="1"/>
</dbReference>
<dbReference type="STRING" id="596151.DesfrDRAFT_3958"/>
<keyword evidence="2" id="KW-1185">Reference proteome</keyword>
<dbReference type="GO" id="GO:0005829">
    <property type="term" value="C:cytosol"/>
    <property type="evidence" value="ECO:0007669"/>
    <property type="project" value="TreeGrafter"/>
</dbReference>
<comment type="caution">
    <text evidence="1">The sequence shown here is derived from an EMBL/GenBank/DDBJ whole genome shotgun (WGS) entry which is preliminary data.</text>
</comment>
<sequence length="294" mass="31485">MSACTPAEATGLDAILPAFSALAALRREVAAALPDCPLEIPHDPDAFAAGEPLLAALPAHRLAPGFLAAAELMLPRLGEIFPALARETTVLGQALAMGPRTVEPLLSAYTDARQEDIVLLAGEMGLDHRALPFLTHEILAAVLRRAAATLSPLADDALWQRASCPVCGSPPTMGMLKDKPDPSEFLISKAGRLMLSCSLCGHLWRFPRLKCPTCGELSHEKLDVLTVAEHPRERIHTCSTCKHYLIVVDRVDQDEPLDLDVAPAGLAHLDAVAQARGFTPICPAPWNQFPEGDL</sequence>
<accession>E1K258</accession>
<gene>
    <name evidence="1" type="ORF">DesfrDRAFT_3958</name>
</gene>
<dbReference type="CDD" id="cd16341">
    <property type="entry name" value="FdhE"/>
    <property type="match status" value="1"/>
</dbReference>
<name>E1K258_SOLFR</name>
<evidence type="ECO:0000313" key="2">
    <source>
        <dbReference type="Proteomes" id="UP000006250"/>
    </source>
</evidence>
<dbReference type="InterPro" id="IPR024064">
    <property type="entry name" value="FdhE-like_sf"/>
</dbReference>